<sequence>MGALLVLRKWDQKKSFSDLDFNFSPFWIKIHGLPLGFLNSKAGMVIAKSIGDVIAVEEPGEKGRLASFMRVRIWVDISKPLKKGFFLRRVKEEDSWVRFKYERLSDFCYGCGMVGHAVNKCKESKRHLQDEDDGGTSKEVIEERVDSNKGILNENEAAVVGPRGGGTCASVRTVRTKLQERISNVETNGQSSRTNIPDTRKNSMCDPQKVLTHNPFLSSGSNVPGGEKVISSGAHYYVEEPDSPRGSHTILQMGCGSEDGLNKGKGAPLFSGPEREGGSHKMGEEGLVSAFSKVLNLKRKTTCSPERDSEEKRQKRLLLKNSDQIQEEDDEAREGFLRNKQSLARARASRGRGGRGERARGAMARGGNLFLQYSDRDLVDVNIRGRRNCSSWEL</sequence>
<dbReference type="EMBL" id="JACTNZ010000007">
    <property type="protein sequence ID" value="KAG5541024.1"/>
    <property type="molecule type" value="Genomic_DNA"/>
</dbReference>
<evidence type="ECO:0000259" key="3">
    <source>
        <dbReference type="PROSITE" id="PS50158"/>
    </source>
</evidence>
<dbReference type="PANTHER" id="PTHR31286:SF167">
    <property type="entry name" value="OS09G0268800 PROTEIN"/>
    <property type="match status" value="1"/>
</dbReference>
<dbReference type="Pfam" id="PF14392">
    <property type="entry name" value="zf-CCHC_4"/>
    <property type="match status" value="1"/>
</dbReference>
<dbReference type="InterPro" id="IPR040256">
    <property type="entry name" value="At4g02000-like"/>
</dbReference>
<accession>A0AAV6JQZ0</accession>
<feature type="compositionally biased region" description="Polar residues" evidence="2">
    <location>
        <begin position="185"/>
        <end position="197"/>
    </location>
</feature>
<comment type="caution">
    <text evidence="4">The sequence shown here is derived from an EMBL/GenBank/DDBJ whole genome shotgun (WGS) entry which is preliminary data.</text>
</comment>
<organism evidence="4 5">
    <name type="scientific">Rhododendron griersonianum</name>
    <dbReference type="NCBI Taxonomy" id="479676"/>
    <lineage>
        <taxon>Eukaryota</taxon>
        <taxon>Viridiplantae</taxon>
        <taxon>Streptophyta</taxon>
        <taxon>Embryophyta</taxon>
        <taxon>Tracheophyta</taxon>
        <taxon>Spermatophyta</taxon>
        <taxon>Magnoliopsida</taxon>
        <taxon>eudicotyledons</taxon>
        <taxon>Gunneridae</taxon>
        <taxon>Pentapetalae</taxon>
        <taxon>asterids</taxon>
        <taxon>Ericales</taxon>
        <taxon>Ericaceae</taxon>
        <taxon>Ericoideae</taxon>
        <taxon>Rhodoreae</taxon>
        <taxon>Rhododendron</taxon>
    </lineage>
</organism>
<keyword evidence="1" id="KW-0862">Zinc</keyword>
<gene>
    <name evidence="4" type="ORF">RHGRI_021046</name>
</gene>
<dbReference type="GO" id="GO:0003676">
    <property type="term" value="F:nucleic acid binding"/>
    <property type="evidence" value="ECO:0007669"/>
    <property type="project" value="InterPro"/>
</dbReference>
<keyword evidence="1" id="KW-0479">Metal-binding</keyword>
<protein>
    <recommendedName>
        <fullName evidence="3">CCHC-type domain-containing protein</fullName>
    </recommendedName>
</protein>
<feature type="region of interest" description="Disordered" evidence="2">
    <location>
        <begin position="185"/>
        <end position="208"/>
    </location>
</feature>
<reference evidence="4" key="1">
    <citation type="submission" date="2020-08" db="EMBL/GenBank/DDBJ databases">
        <title>Plant Genome Project.</title>
        <authorList>
            <person name="Zhang R.-G."/>
        </authorList>
    </citation>
    <scope>NUCLEOTIDE SEQUENCE</scope>
    <source>
        <strain evidence="4">WSP0</strain>
        <tissue evidence="4">Leaf</tissue>
    </source>
</reference>
<dbReference type="InterPro" id="IPR025836">
    <property type="entry name" value="Zn_knuckle_CX2CX4HX4C"/>
</dbReference>
<feature type="region of interest" description="Disordered" evidence="2">
    <location>
        <begin position="341"/>
        <end position="360"/>
    </location>
</feature>
<keyword evidence="5" id="KW-1185">Reference proteome</keyword>
<dbReference type="AlphaFoldDB" id="A0AAV6JQZ0"/>
<dbReference type="PANTHER" id="PTHR31286">
    <property type="entry name" value="GLYCINE-RICH CELL WALL STRUCTURAL PROTEIN 1.8-LIKE"/>
    <property type="match status" value="1"/>
</dbReference>
<evidence type="ECO:0000256" key="2">
    <source>
        <dbReference type="SAM" id="MobiDB-lite"/>
    </source>
</evidence>
<feature type="region of interest" description="Disordered" evidence="2">
    <location>
        <begin position="259"/>
        <end position="282"/>
    </location>
</feature>
<dbReference type="GO" id="GO:0008270">
    <property type="term" value="F:zinc ion binding"/>
    <property type="evidence" value="ECO:0007669"/>
    <property type="project" value="UniProtKB-KW"/>
</dbReference>
<evidence type="ECO:0000313" key="5">
    <source>
        <dbReference type="Proteomes" id="UP000823749"/>
    </source>
</evidence>
<dbReference type="Proteomes" id="UP000823749">
    <property type="component" value="Chromosome 7"/>
</dbReference>
<feature type="compositionally biased region" description="Basic and acidic residues" evidence="2">
    <location>
        <begin position="273"/>
        <end position="282"/>
    </location>
</feature>
<name>A0AAV6JQZ0_9ERIC</name>
<proteinExistence type="predicted"/>
<dbReference type="InterPro" id="IPR001878">
    <property type="entry name" value="Znf_CCHC"/>
</dbReference>
<evidence type="ECO:0000313" key="4">
    <source>
        <dbReference type="EMBL" id="KAG5541024.1"/>
    </source>
</evidence>
<keyword evidence="1" id="KW-0863">Zinc-finger</keyword>
<dbReference type="PROSITE" id="PS50158">
    <property type="entry name" value="ZF_CCHC"/>
    <property type="match status" value="1"/>
</dbReference>
<evidence type="ECO:0000256" key="1">
    <source>
        <dbReference type="PROSITE-ProRule" id="PRU00047"/>
    </source>
</evidence>
<feature type="domain" description="CCHC-type" evidence="3">
    <location>
        <begin position="108"/>
        <end position="123"/>
    </location>
</feature>